<dbReference type="SMART" id="SM00214">
    <property type="entry name" value="VWC"/>
    <property type="match status" value="3"/>
</dbReference>
<evidence type="ECO:0000313" key="10">
    <source>
        <dbReference type="Proteomes" id="UP000000539"/>
    </source>
</evidence>
<sequence length="642" mass="71260">MRQRRPASGPPSRWHLPPHCIFMRCVVMSGFLRSAVKSNSSCTVLPADGWCQTEGAWLTAPVFLVLHQHHARNPQGRAASGGAFDRSEANPDGHRHHRDRHHRDLRGHRYRRAPAPLRPPPVIDTETSPSAGHHSPWVSPALTPGQPRAPAPGAAPGHRAATRQQPGCDTTAPTERRDRSSPGTDRRAAMLPGAGPLAFLLRCLLLLFASESRARARPDMFCDFNGKKYSPGESWHPYLEPQGLMYCIRCSCSENGNTRCYRIQCPALQCASPVTDPQQCCPRCLGTGPSHGEGVAGAKGNFRTREPNSPSGLRAPVRSCQYNGTTYQQGEMFTTSELFPSRQPNQCVQCSCSEGQIYCGLVTCPELLCSNPLTVPDSCCQVCKDGSYEKSAEEEPLQLNRGVRHSQDQCLGEAMGRRPPGATASTMLSSSLEFIPRSFKPKGGGGTTVKIVLKEKHKKACVYNGKTYSHGEVWHPVFRLYGLLPCILCTCRDGVQDCQKITCPKEYPCDSPEKVDGKCCKICPETRVKPTDEVITERCGKTPNHVLVYMFVPPSSENSKEILRTVAIEKELAEEVEIYNWKLIKGIFHLIQTKKISKQEFKQEAQNYRLIARTNEGHWNIFQAQTSELRMTESPEKETENL</sequence>
<dbReference type="AlphaFoldDB" id="A0A8V0XD57"/>
<dbReference type="GO" id="GO:0030154">
    <property type="term" value="P:cell differentiation"/>
    <property type="evidence" value="ECO:0000318"/>
    <property type="project" value="GO_Central"/>
</dbReference>
<dbReference type="Ensembl" id="ENSGALT00010004223.1">
    <property type="protein sequence ID" value="ENSGALP00010002520.1"/>
    <property type="gene ID" value="ENSGALG00010001854.1"/>
</dbReference>
<dbReference type="PANTHER" id="PTHR46303:SF3">
    <property type="entry name" value="CHORDIN-LIKE PROTEIN 2"/>
    <property type="match status" value="1"/>
</dbReference>
<keyword evidence="6" id="KW-0325">Glycoprotein</keyword>
<dbReference type="GO" id="GO:0036122">
    <property type="term" value="F:BMP binding"/>
    <property type="evidence" value="ECO:0000318"/>
    <property type="project" value="GO_Central"/>
</dbReference>
<dbReference type="Gene3D" id="2.10.70.10">
    <property type="entry name" value="Complement Module, domain 1"/>
    <property type="match status" value="2"/>
</dbReference>
<keyword evidence="3" id="KW-0964">Secreted</keyword>
<protein>
    <submittedName>
        <fullName evidence="9">Chordin like 2</fullName>
    </submittedName>
</protein>
<feature type="compositionally biased region" description="Polar residues" evidence="7">
    <location>
        <begin position="164"/>
        <end position="173"/>
    </location>
</feature>
<dbReference type="GO" id="GO:0005576">
    <property type="term" value="C:extracellular region"/>
    <property type="evidence" value="ECO:0007669"/>
    <property type="project" value="UniProtKB-SubCell"/>
</dbReference>
<dbReference type="GO" id="GO:0048731">
    <property type="term" value="P:system development"/>
    <property type="evidence" value="ECO:0007669"/>
    <property type="project" value="UniProtKB-ARBA"/>
</dbReference>
<evidence type="ECO:0000313" key="9">
    <source>
        <dbReference type="Ensembl" id="ENSGALP00010002520.1"/>
    </source>
</evidence>
<comment type="subcellular location">
    <subcellularLocation>
        <location evidence="1">Secreted</location>
    </subcellularLocation>
</comment>
<dbReference type="InterPro" id="IPR045716">
    <property type="entry name" value="CHRDL_1/2_C"/>
</dbReference>
<evidence type="ECO:0000256" key="6">
    <source>
        <dbReference type="ARBA" id="ARBA00023180"/>
    </source>
</evidence>
<keyword evidence="10" id="KW-1185">Reference proteome</keyword>
<dbReference type="SUPFAM" id="SSF57603">
    <property type="entry name" value="FnI-like domain"/>
    <property type="match status" value="3"/>
</dbReference>
<dbReference type="InterPro" id="IPR001007">
    <property type="entry name" value="VWF_dom"/>
</dbReference>
<dbReference type="OrthoDB" id="8173378at2759"/>
<keyword evidence="5" id="KW-0677">Repeat</keyword>
<reference evidence="9" key="1">
    <citation type="submission" date="2020-11" db="EMBL/GenBank/DDBJ databases">
        <title>Gallus gallus (Chicken) genome, bGalGal1, GRCg7b, maternal haplotype autosomes + Z &amp; W.</title>
        <authorList>
            <person name="Warren W."/>
            <person name="Formenti G."/>
            <person name="Fedrigo O."/>
            <person name="Haase B."/>
            <person name="Mountcastle J."/>
            <person name="Balacco J."/>
            <person name="Tracey A."/>
            <person name="Schneider V."/>
            <person name="Okimoto R."/>
            <person name="Cheng H."/>
            <person name="Hawken R."/>
            <person name="Howe K."/>
            <person name="Jarvis E.D."/>
        </authorList>
    </citation>
    <scope>NUCLEOTIDE SEQUENCE [LARGE SCALE GENOMIC DNA]</scope>
    <source>
        <strain evidence="9">Broiler</strain>
    </source>
</reference>
<dbReference type="GO" id="GO:0030514">
    <property type="term" value="P:negative regulation of BMP signaling pathway"/>
    <property type="evidence" value="ECO:0000318"/>
    <property type="project" value="GO_Central"/>
</dbReference>
<dbReference type="PANTHER" id="PTHR46303">
    <property type="entry name" value="VWFC DOMAIN-CONTAINING PROTEIN"/>
    <property type="match status" value="1"/>
</dbReference>
<dbReference type="PROSITE" id="PS50184">
    <property type="entry name" value="VWFC_2"/>
    <property type="match status" value="3"/>
</dbReference>
<dbReference type="Gene3D" id="6.20.200.20">
    <property type="match status" value="1"/>
</dbReference>
<evidence type="ECO:0000256" key="5">
    <source>
        <dbReference type="ARBA" id="ARBA00022737"/>
    </source>
</evidence>
<dbReference type="KEGG" id="gga:419054"/>
<gene>
    <name evidence="9" type="primary">CHRDL2</name>
</gene>
<feature type="region of interest" description="Disordered" evidence="7">
    <location>
        <begin position="74"/>
        <end position="189"/>
    </location>
</feature>
<accession>A0A8V0XD57</accession>
<dbReference type="FunCoup" id="A0A8V0XD57">
    <property type="interactions" value="2"/>
</dbReference>
<feature type="domain" description="VWFC" evidence="8">
    <location>
        <begin position="318"/>
        <end position="384"/>
    </location>
</feature>
<dbReference type="Pfam" id="PF23334">
    <property type="entry name" value="VWC2L_2nd"/>
    <property type="match status" value="2"/>
</dbReference>
<reference evidence="9" key="3">
    <citation type="submission" date="2025-09" db="UniProtKB">
        <authorList>
            <consortium name="Ensembl"/>
        </authorList>
    </citation>
    <scope>IDENTIFICATION</scope>
    <source>
        <strain evidence="9">broiler</strain>
    </source>
</reference>
<dbReference type="CTD" id="25884"/>
<name>A0A8V0XD57_CHICK</name>
<dbReference type="PROSITE" id="PS01208">
    <property type="entry name" value="VWFC_1"/>
    <property type="match status" value="3"/>
</dbReference>
<evidence type="ECO:0000256" key="7">
    <source>
        <dbReference type="SAM" id="MobiDB-lite"/>
    </source>
</evidence>
<dbReference type="Proteomes" id="UP000000539">
    <property type="component" value="Chromosome 1"/>
</dbReference>
<feature type="compositionally biased region" description="Low complexity" evidence="7">
    <location>
        <begin position="144"/>
        <end position="163"/>
    </location>
</feature>
<reference evidence="9" key="2">
    <citation type="submission" date="2025-08" db="UniProtKB">
        <authorList>
            <consortium name="Ensembl"/>
        </authorList>
    </citation>
    <scope>IDENTIFICATION</scope>
    <source>
        <strain evidence="9">broiler</strain>
    </source>
</reference>
<evidence type="ECO:0000256" key="1">
    <source>
        <dbReference type="ARBA" id="ARBA00004613"/>
    </source>
</evidence>
<feature type="domain" description="VWFC" evidence="8">
    <location>
        <begin position="459"/>
        <end position="524"/>
    </location>
</feature>
<dbReference type="GeneTree" id="ENSGT00940000161241"/>
<feature type="domain" description="VWFC" evidence="8">
    <location>
        <begin position="220"/>
        <end position="285"/>
    </location>
</feature>
<dbReference type="Pfam" id="PF19548">
    <property type="entry name" value="CHRDL_1_2_C"/>
    <property type="match status" value="1"/>
</dbReference>
<keyword evidence="4" id="KW-0732">Signal</keyword>
<dbReference type="InterPro" id="IPR045717">
    <property type="entry name" value="CHRDL1/2"/>
</dbReference>
<evidence type="ECO:0000259" key="8">
    <source>
        <dbReference type="PROSITE" id="PS50184"/>
    </source>
</evidence>
<dbReference type="FunFam" id="2.10.70.10:FF:000005">
    <property type="entry name" value="Chordin-like 1, isoform CRA_c"/>
    <property type="match status" value="2"/>
</dbReference>
<evidence type="ECO:0000256" key="3">
    <source>
        <dbReference type="ARBA" id="ARBA00022525"/>
    </source>
</evidence>
<proteinExistence type="predicted"/>
<feature type="compositionally biased region" description="Basic residues" evidence="7">
    <location>
        <begin position="94"/>
        <end position="112"/>
    </location>
</feature>
<dbReference type="Pfam" id="PF00093">
    <property type="entry name" value="VWC"/>
    <property type="match status" value="1"/>
</dbReference>
<evidence type="ECO:0000256" key="4">
    <source>
        <dbReference type="ARBA" id="ARBA00022729"/>
    </source>
</evidence>
<dbReference type="GeneID" id="419054"/>
<organism evidence="9 10">
    <name type="scientific">Gallus gallus</name>
    <name type="common">Chicken</name>
    <dbReference type="NCBI Taxonomy" id="9031"/>
    <lineage>
        <taxon>Eukaryota</taxon>
        <taxon>Metazoa</taxon>
        <taxon>Chordata</taxon>
        <taxon>Craniata</taxon>
        <taxon>Vertebrata</taxon>
        <taxon>Euteleostomi</taxon>
        <taxon>Archelosauria</taxon>
        <taxon>Archosauria</taxon>
        <taxon>Dinosauria</taxon>
        <taxon>Saurischia</taxon>
        <taxon>Theropoda</taxon>
        <taxon>Coelurosauria</taxon>
        <taxon>Aves</taxon>
        <taxon>Neognathae</taxon>
        <taxon>Galloanserae</taxon>
        <taxon>Galliformes</taxon>
        <taxon>Phasianidae</taxon>
        <taxon>Phasianinae</taxon>
        <taxon>Gallus</taxon>
    </lineage>
</organism>
<evidence type="ECO:0000256" key="2">
    <source>
        <dbReference type="ARBA" id="ARBA00022473"/>
    </source>
</evidence>
<feature type="compositionally biased region" description="Basic and acidic residues" evidence="7">
    <location>
        <begin position="174"/>
        <end position="188"/>
    </location>
</feature>
<feature type="region of interest" description="Disordered" evidence="7">
    <location>
        <begin position="295"/>
        <end position="314"/>
    </location>
</feature>
<keyword evidence="2" id="KW-0217">Developmental protein</keyword>